<dbReference type="EMBL" id="FPLD01000102">
    <property type="protein sequence ID" value="SGZ11735.1"/>
    <property type="molecule type" value="Genomic_DNA"/>
</dbReference>
<dbReference type="Pfam" id="PF00583">
    <property type="entry name" value="Acetyltransf_1"/>
    <property type="match status" value="1"/>
</dbReference>
<organism evidence="3 5">
    <name type="scientific">Moritella viscosa</name>
    <dbReference type="NCBI Taxonomy" id="80854"/>
    <lineage>
        <taxon>Bacteria</taxon>
        <taxon>Pseudomonadati</taxon>
        <taxon>Pseudomonadota</taxon>
        <taxon>Gammaproteobacteria</taxon>
        <taxon>Alteromonadales</taxon>
        <taxon>Moritellaceae</taxon>
        <taxon>Moritella</taxon>
    </lineage>
</organism>
<evidence type="ECO:0000313" key="4">
    <source>
        <dbReference type="Proteomes" id="UP000182660"/>
    </source>
</evidence>
<evidence type="ECO:0000259" key="1">
    <source>
        <dbReference type="PROSITE" id="PS51186"/>
    </source>
</evidence>
<evidence type="ECO:0000313" key="5">
    <source>
        <dbReference type="Proteomes" id="UP000183794"/>
    </source>
</evidence>
<proteinExistence type="predicted"/>
<dbReference type="PROSITE" id="PS51186">
    <property type="entry name" value="GNAT"/>
    <property type="match status" value="1"/>
</dbReference>
<evidence type="ECO:0000313" key="2">
    <source>
        <dbReference type="EMBL" id="SGY98026.1"/>
    </source>
</evidence>
<keyword evidence="4" id="KW-1185">Reference proteome</keyword>
<dbReference type="EMBL" id="FPLJ01000078">
    <property type="protein sequence ID" value="SGY98026.1"/>
    <property type="molecule type" value="Genomic_DNA"/>
</dbReference>
<feature type="domain" description="N-acetyltransferase" evidence="1">
    <location>
        <begin position="23"/>
        <end position="200"/>
    </location>
</feature>
<dbReference type="InterPro" id="IPR016181">
    <property type="entry name" value="Acyl_CoA_acyltransferase"/>
</dbReference>
<accession>A0A1L0E4A2</accession>
<name>A0A1L0E4A2_9GAMM</name>
<sequence>MIKLLLFMIIKLTCCYAQSGEYVEIVEARLADFEFFFEYLGMQLLDNASNDSPLFQPIAKEHCQVSEQLQSKFRDGFESRVGQPGWRKLWLVKDASGHILGHIDLRHHSGEYSFHRVLLGMGIDRRVRKQGLGIKLIESVIQFCQETNGIDWLDLNVLSNNLPAKHLYLKCGFKVIGEMSDCYRIDGESVSEITMMLSTSNHAADTYSYML</sequence>
<dbReference type="Proteomes" id="UP000183794">
    <property type="component" value="Unassembled WGS sequence"/>
</dbReference>
<dbReference type="GO" id="GO:0016747">
    <property type="term" value="F:acyltransferase activity, transferring groups other than amino-acyl groups"/>
    <property type="evidence" value="ECO:0007669"/>
    <property type="project" value="InterPro"/>
</dbReference>
<dbReference type="AlphaFoldDB" id="A0A1L0E4A2"/>
<dbReference type="Proteomes" id="UP000182660">
    <property type="component" value="Unassembled WGS sequence"/>
</dbReference>
<reference evidence="3 5" key="2">
    <citation type="submission" date="2016-11" db="EMBL/GenBank/DDBJ databases">
        <authorList>
            <person name="Jaros S."/>
            <person name="Januszkiewicz K."/>
            <person name="Wedrychowicz H."/>
        </authorList>
    </citation>
    <scope>NUCLEOTIDE SEQUENCE [LARGE SCALE GENOMIC DNA]</scope>
    <source>
        <strain evidence="3">NVI 5450</strain>
    </source>
</reference>
<evidence type="ECO:0000313" key="3">
    <source>
        <dbReference type="EMBL" id="SGZ11735.1"/>
    </source>
</evidence>
<protein>
    <recommendedName>
        <fullName evidence="1">N-acetyltransferase domain-containing protein</fullName>
    </recommendedName>
</protein>
<reference evidence="2 4" key="1">
    <citation type="submission" date="2016-11" db="EMBL/GenBank/DDBJ databases">
        <authorList>
            <person name="Klemetsen T."/>
        </authorList>
    </citation>
    <scope>NUCLEOTIDE SEQUENCE [LARGE SCALE GENOMIC DNA]</scope>
    <source>
        <strain evidence="2">MT 2528</strain>
    </source>
</reference>
<dbReference type="SUPFAM" id="SSF55729">
    <property type="entry name" value="Acyl-CoA N-acyltransferases (Nat)"/>
    <property type="match status" value="1"/>
</dbReference>
<gene>
    <name evidence="2" type="ORF">MT2528_3537</name>
    <name evidence="3" type="ORF">NVI5450_3734</name>
</gene>
<dbReference type="Gene3D" id="3.40.630.30">
    <property type="match status" value="1"/>
</dbReference>
<dbReference type="InterPro" id="IPR000182">
    <property type="entry name" value="GNAT_dom"/>
</dbReference>